<dbReference type="CDD" id="cd17355">
    <property type="entry name" value="MFS_YcxA_like"/>
    <property type="match status" value="1"/>
</dbReference>
<dbReference type="Proteomes" id="UP001315278">
    <property type="component" value="Unassembled WGS sequence"/>
</dbReference>
<feature type="transmembrane region" description="Helical" evidence="4">
    <location>
        <begin position="75"/>
        <end position="94"/>
    </location>
</feature>
<dbReference type="InterPro" id="IPR020846">
    <property type="entry name" value="MFS_dom"/>
</dbReference>
<dbReference type="InterPro" id="IPR050327">
    <property type="entry name" value="Proton-linked_MCT"/>
</dbReference>
<dbReference type="EMBL" id="JAFCJH010000049">
    <property type="protein sequence ID" value="MBR0800175.1"/>
    <property type="molecule type" value="Genomic_DNA"/>
</dbReference>
<evidence type="ECO:0000313" key="7">
    <source>
        <dbReference type="Proteomes" id="UP001315278"/>
    </source>
</evidence>
<feature type="transmembrane region" description="Helical" evidence="4">
    <location>
        <begin position="258"/>
        <end position="278"/>
    </location>
</feature>
<dbReference type="Gene3D" id="1.20.1250.20">
    <property type="entry name" value="MFS general substrate transporter like domains"/>
    <property type="match status" value="1"/>
</dbReference>
<feature type="domain" description="Major facilitator superfamily (MFS) profile" evidence="5">
    <location>
        <begin position="10"/>
        <end position="401"/>
    </location>
</feature>
<dbReference type="RefSeq" id="WP_212494669.1">
    <property type="nucleotide sequence ID" value="NZ_JAFCJH010000049.1"/>
</dbReference>
<feature type="transmembrane region" description="Helical" evidence="4">
    <location>
        <begin position="100"/>
        <end position="127"/>
    </location>
</feature>
<feature type="transmembrane region" description="Helical" evidence="4">
    <location>
        <begin position="346"/>
        <end position="365"/>
    </location>
</feature>
<feature type="transmembrane region" description="Helical" evidence="4">
    <location>
        <begin position="165"/>
        <end position="188"/>
    </location>
</feature>
<dbReference type="PANTHER" id="PTHR11360">
    <property type="entry name" value="MONOCARBOXYLATE TRANSPORTER"/>
    <property type="match status" value="1"/>
</dbReference>
<feature type="transmembrane region" description="Helical" evidence="4">
    <location>
        <begin position="285"/>
        <end position="304"/>
    </location>
</feature>
<keyword evidence="7" id="KW-1185">Reference proteome</keyword>
<organism evidence="6 7">
    <name type="scientific">Bradyrhizobium jicamae</name>
    <dbReference type="NCBI Taxonomy" id="280332"/>
    <lineage>
        <taxon>Bacteria</taxon>
        <taxon>Pseudomonadati</taxon>
        <taxon>Pseudomonadota</taxon>
        <taxon>Alphaproteobacteria</taxon>
        <taxon>Hyphomicrobiales</taxon>
        <taxon>Nitrobacteraceae</taxon>
        <taxon>Bradyrhizobium</taxon>
    </lineage>
</organism>
<dbReference type="InterPro" id="IPR036259">
    <property type="entry name" value="MFS_trans_sf"/>
</dbReference>
<dbReference type="Pfam" id="PF07690">
    <property type="entry name" value="MFS_1"/>
    <property type="match status" value="1"/>
</dbReference>
<protein>
    <submittedName>
        <fullName evidence="6">MFS transporter</fullName>
    </submittedName>
</protein>
<evidence type="ECO:0000313" key="6">
    <source>
        <dbReference type="EMBL" id="MBR0800175.1"/>
    </source>
</evidence>
<keyword evidence="2 4" id="KW-1133">Transmembrane helix</keyword>
<reference evidence="7" key="1">
    <citation type="journal article" date="2021" name="ISME J.">
        <title>Evolutionary origin and ecological implication of a unique nif island in free-living Bradyrhizobium lineages.</title>
        <authorList>
            <person name="Tao J."/>
        </authorList>
    </citation>
    <scope>NUCLEOTIDE SEQUENCE [LARGE SCALE GENOMIC DNA]</scope>
    <source>
        <strain evidence="7">SZCCT0434</strain>
    </source>
</reference>
<dbReference type="PROSITE" id="PS50850">
    <property type="entry name" value="MFS"/>
    <property type="match status" value="1"/>
</dbReference>
<keyword evidence="1 4" id="KW-0812">Transmembrane</keyword>
<feature type="transmembrane region" description="Helical" evidence="4">
    <location>
        <begin position="377"/>
        <end position="399"/>
    </location>
</feature>
<sequence>MPLLKVLRPTLPILIGASIMLTLSMGLRQSLGIFLQPLTRDIHISVSDFTLALAVQNLAWGFLQPMAGALTVRYGFRPIMLLGTLLYIAGLVLLTTAHGLLSVMIGGGLLIGTSLACTANAIAMSVAARAVPETVRSTVLGIVSGVGSLGALMSAPIGQMLNEGFGWRIGLAGFVILSVFMIPAAWYAGRVDSIPLPRPAGDDIGNATAVTAAKTAFGNASFVVMTGAYMVCGMQLVFLTTHLPSYLAICGLDPMLSAQTLGMIGGFNVLGSLFFGWAGQRWNKLALLGGIYIFRSLALAWYFMLPATPASTLLFGAIMGFLWMGVGPLVAGAVAEMFGLRWQAMIQGLAFMSHQVGSFLGAYGGGLIYDTFGSYTMAWRIGVALGLAGGIIQVAFALIRPSQPPLLRTA</sequence>
<evidence type="ECO:0000256" key="2">
    <source>
        <dbReference type="ARBA" id="ARBA00022989"/>
    </source>
</evidence>
<dbReference type="PANTHER" id="PTHR11360:SF284">
    <property type="entry name" value="EG:103B4.3 PROTEIN-RELATED"/>
    <property type="match status" value="1"/>
</dbReference>
<comment type="caution">
    <text evidence="6">The sequence shown here is derived from an EMBL/GenBank/DDBJ whole genome shotgun (WGS) entry which is preliminary data.</text>
</comment>
<feature type="transmembrane region" description="Helical" evidence="4">
    <location>
        <begin position="216"/>
        <end position="238"/>
    </location>
</feature>
<accession>A0ABS5FTR6</accession>
<feature type="transmembrane region" description="Helical" evidence="4">
    <location>
        <begin position="139"/>
        <end position="159"/>
    </location>
</feature>
<dbReference type="SUPFAM" id="SSF103473">
    <property type="entry name" value="MFS general substrate transporter"/>
    <property type="match status" value="1"/>
</dbReference>
<keyword evidence="3 4" id="KW-0472">Membrane</keyword>
<gene>
    <name evidence="6" type="ORF">JQ615_32890</name>
</gene>
<name>A0ABS5FTR6_9BRAD</name>
<evidence type="ECO:0000259" key="5">
    <source>
        <dbReference type="PROSITE" id="PS50850"/>
    </source>
</evidence>
<feature type="transmembrane region" description="Helical" evidence="4">
    <location>
        <begin position="310"/>
        <end position="334"/>
    </location>
</feature>
<evidence type="ECO:0000256" key="4">
    <source>
        <dbReference type="SAM" id="Phobius"/>
    </source>
</evidence>
<proteinExistence type="predicted"/>
<evidence type="ECO:0000256" key="3">
    <source>
        <dbReference type="ARBA" id="ARBA00023136"/>
    </source>
</evidence>
<dbReference type="InterPro" id="IPR011701">
    <property type="entry name" value="MFS"/>
</dbReference>
<evidence type="ECO:0000256" key="1">
    <source>
        <dbReference type="ARBA" id="ARBA00022692"/>
    </source>
</evidence>
<feature type="transmembrane region" description="Helical" evidence="4">
    <location>
        <begin position="42"/>
        <end position="63"/>
    </location>
</feature>